<dbReference type="EMBL" id="AP027925">
    <property type="protein sequence ID" value="BED92353.1"/>
    <property type="molecule type" value="Genomic_DNA"/>
</dbReference>
<evidence type="ECO:0000313" key="1">
    <source>
        <dbReference type="EMBL" id="BED92353.1"/>
    </source>
</evidence>
<dbReference type="AlphaFoldDB" id="A0AA48KXF5"/>
<name>A0AA48KXF5_9FIRM</name>
<dbReference type="KEGG" id="ptrh:RsTaC01_0048"/>
<organism evidence="1">
    <name type="scientific">Candidatus Paraimprobicoccus trichonymphae</name>
    <dbReference type="NCBI Taxonomy" id="3033793"/>
    <lineage>
        <taxon>Bacteria</taxon>
        <taxon>Bacillati</taxon>
        <taxon>Bacillota</taxon>
        <taxon>Clostridia</taxon>
        <taxon>Candidatus Paraimprobicoccus</taxon>
    </lineage>
</organism>
<proteinExistence type="predicted"/>
<accession>A0AA48KXF5</accession>
<reference evidence="1" key="1">
    <citation type="journal article" date="2023" name="ISME J.">
        <title>Emergence of putative energy parasites within Clostridia revealed by genome analysis of a novel endosymbiotic clade.</title>
        <authorList>
            <person name="Takahashi K."/>
            <person name="Kuwahara H."/>
            <person name="Horikawa Y."/>
            <person name="Izawa K."/>
            <person name="Kato D."/>
            <person name="Inagaki T."/>
            <person name="Yuki M."/>
            <person name="Ohkuma M."/>
            <person name="Hongoh Y."/>
        </authorList>
    </citation>
    <scope>NUCLEOTIDE SEQUENCE</scope>
    <source>
        <strain evidence="1">RsTa-C01</strain>
    </source>
</reference>
<sequence length="196" mass="22714">MLLSCIPMVLLTLTDVEELIRCFAKSEAEALVISLIHDFKTWSKRHCCRFSQDIDEIDENVNSYSKSENFINFCKINETSILSGYWSRIIDTEFPEGIFKLEVSLLLKDFKKKLYPPVKFYGSSEEAEKDIEKVKLKYKRKNVSVCKVLYTREGNDIETSKSRFVIKISNGGDNNVDIIMSKNGQMFYAESDFRPI</sequence>
<gene>
    <name evidence="1" type="ORF">RsTaC01_0048</name>
</gene>
<protein>
    <submittedName>
        <fullName evidence="1">Uncharacterized protein</fullName>
    </submittedName>
</protein>
<dbReference type="Proteomes" id="UP001335720">
    <property type="component" value="Chromosome"/>
</dbReference>